<dbReference type="EMBL" id="FQUM01000001">
    <property type="protein sequence ID" value="SHE46237.1"/>
    <property type="molecule type" value="Genomic_DNA"/>
</dbReference>
<gene>
    <name evidence="1" type="ORF">SAMN05444274_101421</name>
</gene>
<proteinExistence type="predicted"/>
<evidence type="ECO:0000313" key="2">
    <source>
        <dbReference type="Proteomes" id="UP000184164"/>
    </source>
</evidence>
<name>A0A1M4TPM5_9BACT</name>
<protein>
    <recommendedName>
        <fullName evidence="3">DUF4369 domain-containing protein</fullName>
    </recommendedName>
</protein>
<dbReference type="RefSeq" id="WP_072998462.1">
    <property type="nucleotide sequence ID" value="NZ_FQUM01000001.1"/>
</dbReference>
<dbReference type="OrthoDB" id="1114096at2"/>
<dbReference type="Proteomes" id="UP000184164">
    <property type="component" value="Unassembled WGS sequence"/>
</dbReference>
<evidence type="ECO:0000313" key="1">
    <source>
        <dbReference type="EMBL" id="SHE46237.1"/>
    </source>
</evidence>
<evidence type="ECO:0008006" key="3">
    <source>
        <dbReference type="Google" id="ProtNLM"/>
    </source>
</evidence>
<keyword evidence="2" id="KW-1185">Reference proteome</keyword>
<accession>A0A1M4TPM5</accession>
<sequence length="336" mass="39054">MKKARVQSCLIFLFFSLVAFPQSYSLEIRIKNQPESKIVLGTLSGEVFTAVDSVEYSRLFMQNEKGVKVAKFNMPADFHTGMYRLVFGQTTYAKVMGESPQQLDFIFNAKNIVFETDFKAPADSLIVIQSEENRVWFGFLKKEKEYRKKLNLLEDEVDYLQMQYGKAKESGESSSAINGIEAKMAQRANAFNQLQMEKNSFIEQAVEANNTLFASRLIGLYREPFRDGFLSRHERLEYFQRGYFRFFDFSDQSLINSNVITDKIFEYLVTYNNKNFTNEQREIAYIKAVDVIMNSVKKSVNDNTANPVYRFVLNYLITGFERLEMKGVLVHISEKY</sequence>
<dbReference type="AlphaFoldDB" id="A0A1M4TPM5"/>
<organism evidence="1 2">
    <name type="scientific">Mariniphaga anaerophila</name>
    <dbReference type="NCBI Taxonomy" id="1484053"/>
    <lineage>
        <taxon>Bacteria</taxon>
        <taxon>Pseudomonadati</taxon>
        <taxon>Bacteroidota</taxon>
        <taxon>Bacteroidia</taxon>
        <taxon>Marinilabiliales</taxon>
        <taxon>Prolixibacteraceae</taxon>
        <taxon>Mariniphaga</taxon>
    </lineage>
</organism>
<reference evidence="1 2" key="1">
    <citation type="submission" date="2016-11" db="EMBL/GenBank/DDBJ databases">
        <authorList>
            <person name="Jaros S."/>
            <person name="Januszkiewicz K."/>
            <person name="Wedrychowicz H."/>
        </authorList>
    </citation>
    <scope>NUCLEOTIDE SEQUENCE [LARGE SCALE GENOMIC DNA]</scope>
    <source>
        <strain evidence="1 2">DSM 26910</strain>
    </source>
</reference>